<dbReference type="InterPro" id="IPR019945">
    <property type="entry name" value="F420_G6P_DH-rel"/>
</dbReference>
<dbReference type="NCBIfam" id="TIGR03885">
    <property type="entry name" value="flavin_revert"/>
    <property type="match status" value="1"/>
</dbReference>
<dbReference type="Proteomes" id="UP001168423">
    <property type="component" value="Unassembled WGS sequence"/>
</dbReference>
<proteinExistence type="predicted"/>
<comment type="caution">
    <text evidence="3">The sequence shown here is derived from an EMBL/GenBank/DDBJ whole genome shotgun (WGS) entry which is preliminary data.</text>
</comment>
<evidence type="ECO:0000313" key="4">
    <source>
        <dbReference type="Proteomes" id="UP001168423"/>
    </source>
</evidence>
<dbReference type="GO" id="GO:0016491">
    <property type="term" value="F:oxidoreductase activity"/>
    <property type="evidence" value="ECO:0007669"/>
    <property type="project" value="UniProtKB-KW"/>
</dbReference>
<dbReference type="InterPro" id="IPR011251">
    <property type="entry name" value="Luciferase-like_dom"/>
</dbReference>
<dbReference type="EMBL" id="VCYI01000003">
    <property type="protein sequence ID" value="MDN7012145.1"/>
    <property type="molecule type" value="Genomic_DNA"/>
</dbReference>
<dbReference type="SUPFAM" id="SSF51679">
    <property type="entry name" value="Bacterial luciferase-like"/>
    <property type="match status" value="1"/>
</dbReference>
<dbReference type="NCBIfam" id="TIGR03557">
    <property type="entry name" value="F420_G6P_family"/>
    <property type="match status" value="1"/>
</dbReference>
<feature type="domain" description="Luciferase-like" evidence="2">
    <location>
        <begin position="12"/>
        <end position="294"/>
    </location>
</feature>
<dbReference type="PANTHER" id="PTHR43244">
    <property type="match status" value="1"/>
</dbReference>
<evidence type="ECO:0000259" key="2">
    <source>
        <dbReference type="Pfam" id="PF00296"/>
    </source>
</evidence>
<keyword evidence="4" id="KW-1185">Reference proteome</keyword>
<dbReference type="EC" id="1.-.-.-" evidence="3"/>
<dbReference type="InterPro" id="IPR023907">
    <property type="entry name" value="Non-F420_Flavin_OxRdtase"/>
</dbReference>
<evidence type="ECO:0000256" key="1">
    <source>
        <dbReference type="ARBA" id="ARBA00023002"/>
    </source>
</evidence>
<dbReference type="InterPro" id="IPR050564">
    <property type="entry name" value="F420-G6PD/mer"/>
</dbReference>
<sequence length="331" mass="36123">MAEPGLTIGYHASHEQFPPSSLLHLAQRAENAGFQSMLSSDHFNPWIPAQGESGFSWSWLGAAMQATSLSAGVVCAPVQRYHPAIAAQAAATLAEMFPGRFFVAVGSGQLLNEGITGDPWPPKEGRNERLLEAATIMRRLWAGETVTTAGLIRTVEAHLYTRPAEPPALIGAALSPETAEWLGGWVDGLITTARPEKQLRKVVEAFHRGGGEGKPLYLKVDLSYARAHEEAVEGAHDQWRANILSGPVLENLRTPEQLDAAAEFITAEEVSAEVRTSADLDEHIEWLKTDIELGFTRLYLHNVNREQEAFIEDFGREVLPALTRPAPLPVA</sequence>
<evidence type="ECO:0000313" key="3">
    <source>
        <dbReference type="EMBL" id="MDN7012145.1"/>
    </source>
</evidence>
<accession>A0ABT8LZC8</accession>
<keyword evidence="1 3" id="KW-0560">Oxidoreductase</keyword>
<gene>
    <name evidence="3" type="ORF">FGW20_03615</name>
</gene>
<dbReference type="Gene3D" id="3.20.20.30">
    <property type="entry name" value="Luciferase-like domain"/>
    <property type="match status" value="1"/>
</dbReference>
<name>A0ABT8LZC8_9EURY</name>
<dbReference type="CDD" id="cd01097">
    <property type="entry name" value="Tetrahydromethanopterin_reductase"/>
    <property type="match status" value="1"/>
</dbReference>
<organism evidence="3 4">
    <name type="scientific">Methanoculleus methanifontis</name>
    <dbReference type="NCBI Taxonomy" id="2584086"/>
    <lineage>
        <taxon>Archaea</taxon>
        <taxon>Methanobacteriati</taxon>
        <taxon>Methanobacteriota</taxon>
        <taxon>Stenosarchaea group</taxon>
        <taxon>Methanomicrobia</taxon>
        <taxon>Methanomicrobiales</taxon>
        <taxon>Methanomicrobiaceae</taxon>
        <taxon>Methanoculleus</taxon>
    </lineage>
</organism>
<dbReference type="InterPro" id="IPR036661">
    <property type="entry name" value="Luciferase-like_sf"/>
</dbReference>
<dbReference type="RefSeq" id="WP_301676727.1">
    <property type="nucleotide sequence ID" value="NZ_VCYI01000003.1"/>
</dbReference>
<dbReference type="PANTHER" id="PTHR43244:SF1">
    <property type="entry name" value="5,10-METHYLENETETRAHYDROMETHANOPTERIN REDUCTASE"/>
    <property type="match status" value="1"/>
</dbReference>
<protein>
    <submittedName>
        <fullName evidence="3">TIGR03885 family FMN-dependent LLM class oxidoreductase</fullName>
        <ecNumber evidence="3">1.-.-.-</ecNumber>
    </submittedName>
</protein>
<dbReference type="Pfam" id="PF00296">
    <property type="entry name" value="Bac_luciferase"/>
    <property type="match status" value="1"/>
</dbReference>
<reference evidence="3" key="1">
    <citation type="submission" date="2019-05" db="EMBL/GenBank/DDBJ databases">
        <title>Isolation and characterization of methanogens from the cold seep sediment at Four-Way Closure Ridge.</title>
        <authorList>
            <person name="You Y.-T."/>
            <person name="Chen S.-C."/>
            <person name="Zhang W.-L."/>
            <person name="Lai M.-C."/>
        </authorList>
    </citation>
    <scope>NUCLEOTIDE SEQUENCE</scope>
    <source>
        <strain evidence="3">FWC-SCC3</strain>
    </source>
</reference>